<dbReference type="RefSeq" id="WP_136063184.1">
    <property type="nucleotide sequence ID" value="NZ_CAAHFH010000002.1"/>
</dbReference>
<dbReference type="Pfam" id="PF13360">
    <property type="entry name" value="PQQ_2"/>
    <property type="match status" value="2"/>
</dbReference>
<dbReference type="GO" id="GO:0016301">
    <property type="term" value="F:kinase activity"/>
    <property type="evidence" value="ECO:0007669"/>
    <property type="project" value="UniProtKB-KW"/>
</dbReference>
<dbReference type="InterPro" id="IPR018391">
    <property type="entry name" value="PQQ_b-propeller_rpt"/>
</dbReference>
<keyword evidence="2" id="KW-0418">Kinase</keyword>
<evidence type="ECO:0000259" key="1">
    <source>
        <dbReference type="Pfam" id="PF13360"/>
    </source>
</evidence>
<dbReference type="PANTHER" id="PTHR34512:SF30">
    <property type="entry name" value="OUTER MEMBRANE PROTEIN ASSEMBLY FACTOR BAMB"/>
    <property type="match status" value="1"/>
</dbReference>
<dbReference type="SUPFAM" id="SSF50998">
    <property type="entry name" value="Quinoprotein alcohol dehydrogenase-like"/>
    <property type="match status" value="1"/>
</dbReference>
<dbReference type="SMART" id="SM00564">
    <property type="entry name" value="PQQ"/>
    <property type="match status" value="6"/>
</dbReference>
<feature type="domain" description="Pyrrolo-quinoline quinone repeat" evidence="1">
    <location>
        <begin position="44"/>
        <end position="137"/>
    </location>
</feature>
<reference evidence="2 3" key="1">
    <citation type="submission" date="2019-04" db="EMBL/GenBank/DDBJ databases">
        <authorList>
            <person name="Van Vliet M D."/>
        </authorList>
    </citation>
    <scope>NUCLEOTIDE SEQUENCE [LARGE SCALE GENOMIC DNA]</scope>
    <source>
        <strain evidence="2 3">F21</strain>
    </source>
</reference>
<evidence type="ECO:0000313" key="3">
    <source>
        <dbReference type="Proteomes" id="UP000346198"/>
    </source>
</evidence>
<dbReference type="InterPro" id="IPR011047">
    <property type="entry name" value="Quinoprotein_ADH-like_sf"/>
</dbReference>
<sequence>MILSKMITLLACCATAGYGEWNTYHGGGDLRGVSDAIVPPKPQLLWRYSAGGEVYSTPVSDGKRIFFSAKKGQVVALDLNGSKVWKKSFSRTNDAGAAMPVRFEAPLACADGLVFAATTRGTLHALDAKTGEEKWCYESGGIITGSPNFVPRKINSDRKDAKTQRTEKLSVLASSRSKQSAVVVLDQSEGSLHCLDVQTGKRIWKTEGVERCDGAPGIGNGQIVFGSCLAALHVYGADGKHLKDIEVGGDGQIAGGVAVDGKLAFAGTRDGGLICADLDAGDIVWSSDESEDQTFSTPSVTDKLVVYSSDDGLVYAVERVEGKTVWKFDTGGLPYSPVVAGDKVVVSADGVLYLLKLEDGAKLWSTEVSDDATAPAIIGGLIVVGADDGTVSAWGPPPTALGSNADEW</sequence>
<dbReference type="AlphaFoldDB" id="A0A6C2UN99"/>
<dbReference type="Gene3D" id="2.40.10.480">
    <property type="match status" value="1"/>
</dbReference>
<dbReference type="EMBL" id="CAAHFH010000002">
    <property type="protein sequence ID" value="VGO21745.1"/>
    <property type="molecule type" value="Genomic_DNA"/>
</dbReference>
<proteinExistence type="predicted"/>
<dbReference type="PANTHER" id="PTHR34512">
    <property type="entry name" value="CELL SURFACE PROTEIN"/>
    <property type="match status" value="1"/>
</dbReference>
<dbReference type="InterPro" id="IPR015943">
    <property type="entry name" value="WD40/YVTN_repeat-like_dom_sf"/>
</dbReference>
<protein>
    <submittedName>
        <fullName evidence="2">Serine/threonine-protein kinase AfsK</fullName>
    </submittedName>
</protein>
<keyword evidence="3" id="KW-1185">Reference proteome</keyword>
<accession>A0A6C2UN99</accession>
<dbReference type="InterPro" id="IPR002372">
    <property type="entry name" value="PQQ_rpt_dom"/>
</dbReference>
<feature type="domain" description="Pyrrolo-quinoline quinone repeat" evidence="1">
    <location>
        <begin position="190"/>
        <end position="369"/>
    </location>
</feature>
<organism evidence="2 3">
    <name type="scientific">Pontiella sulfatireligans</name>
    <dbReference type="NCBI Taxonomy" id="2750658"/>
    <lineage>
        <taxon>Bacteria</taxon>
        <taxon>Pseudomonadati</taxon>
        <taxon>Kiritimatiellota</taxon>
        <taxon>Kiritimatiellia</taxon>
        <taxon>Kiritimatiellales</taxon>
        <taxon>Pontiellaceae</taxon>
        <taxon>Pontiella</taxon>
    </lineage>
</organism>
<dbReference type="Gene3D" id="2.140.10.10">
    <property type="entry name" value="Quinoprotein alcohol dehydrogenase-like superfamily"/>
    <property type="match status" value="1"/>
</dbReference>
<evidence type="ECO:0000313" key="2">
    <source>
        <dbReference type="EMBL" id="VGO21745.1"/>
    </source>
</evidence>
<gene>
    <name evidence="2" type="primary">afsK_4</name>
    <name evidence="2" type="ORF">SCARR_03820</name>
</gene>
<keyword evidence="2" id="KW-0808">Transferase</keyword>
<dbReference type="Proteomes" id="UP000346198">
    <property type="component" value="Unassembled WGS sequence"/>
</dbReference>
<name>A0A6C2UN99_9BACT</name>
<dbReference type="Gene3D" id="2.130.10.10">
    <property type="entry name" value="YVTN repeat-like/Quinoprotein amine dehydrogenase"/>
    <property type="match status" value="1"/>
</dbReference>